<dbReference type="GO" id="GO:0005886">
    <property type="term" value="C:plasma membrane"/>
    <property type="evidence" value="ECO:0007669"/>
    <property type="project" value="TreeGrafter"/>
</dbReference>
<sequence>MSQAHGYGNPAPLGLLGFGMTTILLNMHNAGFYPLESMILGMGIFVGGLAQVIAGIQEWKVNNTFGATAFTMYGFFWLSFVALMLLPADAVAPAAAFDMGFYLLIWGLFTLCMFFGTLKISRAHQTIFMSLTILFVLLAIGDWTGNHTLKIITGFEGIFCGASAFYTAIALVLNEVYGKTVLPLGMVH</sequence>
<keyword evidence="4 6" id="KW-1133">Transmembrane helix</keyword>
<dbReference type="GO" id="GO:0015360">
    <property type="term" value="F:acetate:proton symporter activity"/>
    <property type="evidence" value="ECO:0007669"/>
    <property type="project" value="TreeGrafter"/>
</dbReference>
<dbReference type="InterPro" id="IPR047623">
    <property type="entry name" value="SatP"/>
</dbReference>
<dbReference type="PROSITE" id="PS01114">
    <property type="entry name" value="GPR1_FUN34_YAAH"/>
    <property type="match status" value="1"/>
</dbReference>
<dbReference type="InterPro" id="IPR047622">
    <property type="entry name" value="GPR1_FUN34_YAAH"/>
</dbReference>
<feature type="transmembrane region" description="Helical" evidence="6">
    <location>
        <begin position="68"/>
        <end position="88"/>
    </location>
</feature>
<dbReference type="InterPro" id="IPR000791">
    <property type="entry name" value="Gpr1/Fun34/SatP-like"/>
</dbReference>
<evidence type="ECO:0000256" key="3">
    <source>
        <dbReference type="ARBA" id="ARBA00022692"/>
    </source>
</evidence>
<comment type="subcellular location">
    <subcellularLocation>
        <location evidence="1">Membrane</location>
        <topology evidence="1">Multi-pass membrane protein</topology>
    </subcellularLocation>
</comment>
<evidence type="ECO:0000313" key="7">
    <source>
        <dbReference type="EMBL" id="MDC7226910.1"/>
    </source>
</evidence>
<comment type="caution">
    <text evidence="7">The sequence shown here is derived from an EMBL/GenBank/DDBJ whole genome shotgun (WGS) entry which is preliminary data.</text>
</comment>
<feature type="transmembrane region" description="Helical" evidence="6">
    <location>
        <begin position="151"/>
        <end position="173"/>
    </location>
</feature>
<dbReference type="NCBIfam" id="NF038013">
    <property type="entry name" value="AceTr_1"/>
    <property type="match status" value="1"/>
</dbReference>
<accession>A0AAJ1MMS3</accession>
<dbReference type="PANTHER" id="PTHR30178:SF3">
    <property type="entry name" value="SUCCINATE-ACETATE_PROTON SYMPORTER SATP"/>
    <property type="match status" value="1"/>
</dbReference>
<dbReference type="Pfam" id="PF01184">
    <property type="entry name" value="Gpr1_Fun34_YaaH"/>
    <property type="match status" value="1"/>
</dbReference>
<dbReference type="GO" id="GO:0071422">
    <property type="term" value="P:succinate transmembrane transport"/>
    <property type="evidence" value="ECO:0007669"/>
    <property type="project" value="TreeGrafter"/>
</dbReference>
<dbReference type="Proteomes" id="UP001221217">
    <property type="component" value="Unassembled WGS sequence"/>
</dbReference>
<evidence type="ECO:0000256" key="2">
    <source>
        <dbReference type="ARBA" id="ARBA00005587"/>
    </source>
</evidence>
<evidence type="ECO:0000256" key="4">
    <source>
        <dbReference type="ARBA" id="ARBA00022989"/>
    </source>
</evidence>
<feature type="transmembrane region" description="Helical" evidence="6">
    <location>
        <begin position="94"/>
        <end position="115"/>
    </location>
</feature>
<proteinExistence type="inferred from homology"/>
<organism evidence="7 8">
    <name type="scientific">Candidatus Thalassospirochaeta sargassi</name>
    <dbReference type="NCBI Taxonomy" id="3119039"/>
    <lineage>
        <taxon>Bacteria</taxon>
        <taxon>Pseudomonadati</taxon>
        <taxon>Spirochaetota</taxon>
        <taxon>Spirochaetia</taxon>
        <taxon>Spirochaetales</taxon>
        <taxon>Spirochaetaceae</taxon>
        <taxon>Candidatus Thalassospirochaeta</taxon>
    </lineage>
</organism>
<dbReference type="EMBL" id="JAQQAL010000019">
    <property type="protein sequence ID" value="MDC7226910.1"/>
    <property type="molecule type" value="Genomic_DNA"/>
</dbReference>
<feature type="transmembrane region" description="Helical" evidence="6">
    <location>
        <begin position="12"/>
        <end position="32"/>
    </location>
</feature>
<protein>
    <submittedName>
        <fullName evidence="7">Acetate uptake transporter</fullName>
    </submittedName>
</protein>
<reference evidence="7 8" key="1">
    <citation type="submission" date="2022-12" db="EMBL/GenBank/DDBJ databases">
        <title>Metagenome assembled genome from gulf of manar.</title>
        <authorList>
            <person name="Kohli P."/>
            <person name="Pk S."/>
            <person name="Venkata Ramana C."/>
            <person name="Sasikala C."/>
        </authorList>
    </citation>
    <scope>NUCLEOTIDE SEQUENCE [LARGE SCALE GENOMIC DNA]</scope>
    <source>
        <strain evidence="7">JB008</strain>
    </source>
</reference>
<feature type="transmembrane region" description="Helical" evidence="6">
    <location>
        <begin position="127"/>
        <end position="145"/>
    </location>
</feature>
<gene>
    <name evidence="7" type="ORF">PQJ61_09120</name>
</gene>
<dbReference type="PANTHER" id="PTHR30178">
    <property type="entry name" value="INNER MEMBRANE PROTEIN YAAH"/>
    <property type="match status" value="1"/>
</dbReference>
<keyword evidence="3 6" id="KW-0812">Transmembrane</keyword>
<keyword evidence="5 6" id="KW-0472">Membrane</keyword>
<dbReference type="AlphaFoldDB" id="A0AAJ1MMS3"/>
<feature type="transmembrane region" description="Helical" evidence="6">
    <location>
        <begin position="38"/>
        <end position="56"/>
    </location>
</feature>
<evidence type="ECO:0000256" key="6">
    <source>
        <dbReference type="SAM" id="Phobius"/>
    </source>
</evidence>
<name>A0AAJ1MMS3_9SPIO</name>
<evidence type="ECO:0000256" key="5">
    <source>
        <dbReference type="ARBA" id="ARBA00023136"/>
    </source>
</evidence>
<evidence type="ECO:0000313" key="8">
    <source>
        <dbReference type="Proteomes" id="UP001221217"/>
    </source>
</evidence>
<evidence type="ECO:0000256" key="1">
    <source>
        <dbReference type="ARBA" id="ARBA00004141"/>
    </source>
</evidence>
<comment type="similarity">
    <text evidence="2">Belongs to the acetate uptake transporter (AceTr) (TC 2.A.96) family.</text>
</comment>